<dbReference type="RefSeq" id="WP_135251015.1">
    <property type="nucleotide sequence ID" value="NZ_SMLK01000006.1"/>
</dbReference>
<dbReference type="Proteomes" id="UP000297839">
    <property type="component" value="Unassembled WGS sequence"/>
</dbReference>
<name>A0A4Z0BIR4_9BURK</name>
<gene>
    <name evidence="2" type="ORF">EZ216_17190</name>
</gene>
<sequence length="120" mass="12068">MAYSSILGADPAPIQPSGRGSDLLGPSDNSDSGSDAIGTQELHADSDGSGTGERGSVVGDDAIEGADISPDRVIRMGESGEDLGEDADEASGDGFPAADPDAQEFTDLDNDADPEGEADR</sequence>
<comment type="caution">
    <text evidence="2">The sequence shown here is derived from an EMBL/GenBank/DDBJ whole genome shotgun (WGS) entry which is preliminary data.</text>
</comment>
<evidence type="ECO:0000256" key="1">
    <source>
        <dbReference type="SAM" id="MobiDB-lite"/>
    </source>
</evidence>
<feature type="region of interest" description="Disordered" evidence="1">
    <location>
        <begin position="1"/>
        <end position="120"/>
    </location>
</feature>
<evidence type="ECO:0000313" key="3">
    <source>
        <dbReference type="Proteomes" id="UP000297839"/>
    </source>
</evidence>
<dbReference type="EMBL" id="SMLK01000006">
    <property type="protein sequence ID" value="TFY98323.1"/>
    <property type="molecule type" value="Genomic_DNA"/>
</dbReference>
<accession>A0A4Z0BIR4</accession>
<proteinExistence type="predicted"/>
<evidence type="ECO:0000313" key="2">
    <source>
        <dbReference type="EMBL" id="TFY98323.1"/>
    </source>
</evidence>
<organism evidence="2 3">
    <name type="scientific">Ramlibacter humi</name>
    <dbReference type="NCBI Taxonomy" id="2530451"/>
    <lineage>
        <taxon>Bacteria</taxon>
        <taxon>Pseudomonadati</taxon>
        <taxon>Pseudomonadota</taxon>
        <taxon>Betaproteobacteria</taxon>
        <taxon>Burkholderiales</taxon>
        <taxon>Comamonadaceae</taxon>
        <taxon>Ramlibacter</taxon>
    </lineage>
</organism>
<feature type="compositionally biased region" description="Acidic residues" evidence="1">
    <location>
        <begin position="79"/>
        <end position="91"/>
    </location>
</feature>
<protein>
    <recommendedName>
        <fullName evidence="4">Chemotaxis protein</fullName>
    </recommendedName>
</protein>
<keyword evidence="3" id="KW-1185">Reference proteome</keyword>
<dbReference type="OrthoDB" id="8821267at2"/>
<reference evidence="2 3" key="1">
    <citation type="submission" date="2019-03" db="EMBL/GenBank/DDBJ databases">
        <title>Ramlibacter sp. 18x22-1, whole genome shotgun sequence.</title>
        <authorList>
            <person name="Zhang X."/>
            <person name="Feng G."/>
            <person name="Zhu H."/>
        </authorList>
    </citation>
    <scope>NUCLEOTIDE SEQUENCE [LARGE SCALE GENOMIC DNA]</scope>
    <source>
        <strain evidence="2 3">18x22-1</strain>
    </source>
</reference>
<evidence type="ECO:0008006" key="4">
    <source>
        <dbReference type="Google" id="ProtNLM"/>
    </source>
</evidence>
<dbReference type="AlphaFoldDB" id="A0A4Z0BIR4"/>
<feature type="compositionally biased region" description="Acidic residues" evidence="1">
    <location>
        <begin position="101"/>
        <end position="120"/>
    </location>
</feature>